<comment type="similarity">
    <text evidence="1 4">Belongs to the glycosyl hydrolase 1 family.</text>
</comment>
<keyword evidence="7" id="KW-1185">Reference proteome</keyword>
<dbReference type="Pfam" id="PF00232">
    <property type="entry name" value="Glyco_hydro_1"/>
    <property type="match status" value="1"/>
</dbReference>
<keyword evidence="2 5" id="KW-0326">Glycosidase</keyword>
<dbReference type="InterPro" id="IPR018120">
    <property type="entry name" value="Glyco_hydro_1_AS"/>
</dbReference>
<proteinExistence type="inferred from homology"/>
<accession>A0ABU0E2E2</accession>
<evidence type="ECO:0000313" key="6">
    <source>
        <dbReference type="EMBL" id="MDQ0361060.1"/>
    </source>
</evidence>
<dbReference type="InterPro" id="IPR001360">
    <property type="entry name" value="Glyco_hydro_1"/>
</dbReference>
<dbReference type="InterPro" id="IPR033132">
    <property type="entry name" value="GH_1_N_CS"/>
</dbReference>
<evidence type="ECO:0000256" key="3">
    <source>
        <dbReference type="PROSITE-ProRule" id="PRU10055"/>
    </source>
</evidence>
<dbReference type="Proteomes" id="UP001230220">
    <property type="component" value="Unassembled WGS sequence"/>
</dbReference>
<keyword evidence="5 6" id="KW-0378">Hydrolase</keyword>
<dbReference type="PANTHER" id="PTHR10353:SF296">
    <property type="entry name" value="6-PHOSPHO-BETA-GLUCOSIDASE"/>
    <property type="match status" value="1"/>
</dbReference>
<dbReference type="RefSeq" id="WP_307407468.1">
    <property type="nucleotide sequence ID" value="NZ_JAUSUR010000003.1"/>
</dbReference>
<feature type="active site" description="Nucleophile" evidence="3">
    <location>
        <position position="376"/>
    </location>
</feature>
<dbReference type="PRINTS" id="PR00131">
    <property type="entry name" value="GLHYDRLASE1"/>
</dbReference>
<dbReference type="GO" id="GO:0008706">
    <property type="term" value="F:6-phospho-beta-glucosidase activity"/>
    <property type="evidence" value="ECO:0007669"/>
    <property type="project" value="UniProtKB-EC"/>
</dbReference>
<sequence length="478" mass="55153">MSRFPENFLWGGATAANQIEGAYDVGGKGLSIDDVFSNGSYTQPRIMSKETEDDLYYPNRVGSDFYHHYKEDIALMAEMGFKVYRLSIAWTRIFPTGEEETPNEEGLKFYDRVFDECIKHGIEPLVTLSHYEAPLHLTNKYNGWADRKLIEMFKRYATAVFKRYKNKVKYWLTFNEINVANLPLGNYLVLGVRNEGSRYYTEQVDNPQIRYQGLHNQLVAGAWAAIIGHEINSDFMIGNMIAMNPAYPYACDPKDVLLCQQNWDENVYYCGDVQVRGEYPYFAQKIWAENNVTIEWGEEDADVLKKGTVDFFSFSYYQTLTVTNRDDVEKSGSMLGGVKNPYLKANDWGWAIDPDGLRYTLNMLYGRYNIPLIVVENGLGAFDKLEEDKTIHDPYRIEYLRKHIISMEEALADGVDLFGYTMWGCIDLISAGTGEMAKRYGFIYVDSDDYGNGTFDRYRKDSFYWYKKVIATNGEDLD</sequence>
<dbReference type="PANTHER" id="PTHR10353">
    <property type="entry name" value="GLYCOSYL HYDROLASE"/>
    <property type="match status" value="1"/>
</dbReference>
<dbReference type="PROSITE" id="PS00572">
    <property type="entry name" value="GLYCOSYL_HYDROL_F1_1"/>
    <property type="match status" value="1"/>
</dbReference>
<evidence type="ECO:0000256" key="5">
    <source>
        <dbReference type="RuleBase" id="RU004468"/>
    </source>
</evidence>
<gene>
    <name evidence="6" type="ORF">J2S15_001807</name>
</gene>
<comment type="caution">
    <text evidence="6">The sequence shown here is derived from an EMBL/GenBank/DDBJ whole genome shotgun (WGS) entry which is preliminary data.</text>
</comment>
<evidence type="ECO:0000256" key="2">
    <source>
        <dbReference type="ARBA" id="ARBA00023295"/>
    </source>
</evidence>
<evidence type="ECO:0000256" key="4">
    <source>
        <dbReference type="RuleBase" id="RU003690"/>
    </source>
</evidence>
<dbReference type="EC" id="3.2.1.86" evidence="6"/>
<protein>
    <submittedName>
        <fullName evidence="6">6-phospho-beta-glucosidase</fullName>
        <ecNumber evidence="6">3.2.1.86</ecNumber>
    </submittedName>
</protein>
<reference evidence="6 7" key="1">
    <citation type="submission" date="2023-07" db="EMBL/GenBank/DDBJ databases">
        <title>Genomic Encyclopedia of Type Strains, Phase IV (KMG-IV): sequencing the most valuable type-strain genomes for metagenomic binning, comparative biology and taxonomic classification.</title>
        <authorList>
            <person name="Goeker M."/>
        </authorList>
    </citation>
    <scope>NUCLEOTIDE SEQUENCE [LARGE SCALE GENOMIC DNA]</scope>
    <source>
        <strain evidence="6 7">DSM 16784</strain>
    </source>
</reference>
<dbReference type="SUPFAM" id="SSF51445">
    <property type="entry name" value="(Trans)glycosidases"/>
    <property type="match status" value="1"/>
</dbReference>
<dbReference type="EMBL" id="JAUSUR010000003">
    <property type="protein sequence ID" value="MDQ0361060.1"/>
    <property type="molecule type" value="Genomic_DNA"/>
</dbReference>
<organism evidence="6 7">
    <name type="scientific">Breznakia pachnodae</name>
    <dbReference type="NCBI Taxonomy" id="265178"/>
    <lineage>
        <taxon>Bacteria</taxon>
        <taxon>Bacillati</taxon>
        <taxon>Bacillota</taxon>
        <taxon>Erysipelotrichia</taxon>
        <taxon>Erysipelotrichales</taxon>
        <taxon>Erysipelotrichaceae</taxon>
        <taxon>Breznakia</taxon>
    </lineage>
</organism>
<dbReference type="PROSITE" id="PS00653">
    <property type="entry name" value="GLYCOSYL_HYDROL_F1_2"/>
    <property type="match status" value="1"/>
</dbReference>
<dbReference type="Gene3D" id="3.20.20.80">
    <property type="entry name" value="Glycosidases"/>
    <property type="match status" value="1"/>
</dbReference>
<dbReference type="InterPro" id="IPR017853">
    <property type="entry name" value="GH"/>
</dbReference>
<name>A0ABU0E2E2_9FIRM</name>
<evidence type="ECO:0000256" key="1">
    <source>
        <dbReference type="ARBA" id="ARBA00010838"/>
    </source>
</evidence>
<evidence type="ECO:0000313" key="7">
    <source>
        <dbReference type="Proteomes" id="UP001230220"/>
    </source>
</evidence>